<accession>A0AAV9ZIB0</accession>
<feature type="region of interest" description="Disordered" evidence="2">
    <location>
        <begin position="1370"/>
        <end position="1400"/>
    </location>
</feature>
<protein>
    <recommendedName>
        <fullName evidence="3">CCHC-type domain-containing protein</fullName>
    </recommendedName>
</protein>
<feature type="compositionally biased region" description="Polar residues" evidence="2">
    <location>
        <begin position="984"/>
        <end position="997"/>
    </location>
</feature>
<feature type="compositionally biased region" description="Basic residues" evidence="2">
    <location>
        <begin position="56"/>
        <end position="72"/>
    </location>
</feature>
<evidence type="ECO:0000256" key="1">
    <source>
        <dbReference type="PROSITE-ProRule" id="PRU00047"/>
    </source>
</evidence>
<feature type="compositionally biased region" description="Basic and acidic residues" evidence="2">
    <location>
        <begin position="73"/>
        <end position="96"/>
    </location>
</feature>
<keyword evidence="1" id="KW-0863">Zinc-finger</keyword>
<dbReference type="EMBL" id="JAWWNJ010000140">
    <property type="protein sequence ID" value="KAK6984202.1"/>
    <property type="molecule type" value="Genomic_DNA"/>
</dbReference>
<dbReference type="PROSITE" id="PS50158">
    <property type="entry name" value="ZF_CCHC"/>
    <property type="match status" value="1"/>
</dbReference>
<feature type="region of interest" description="Disordered" evidence="2">
    <location>
        <begin position="305"/>
        <end position="328"/>
    </location>
</feature>
<feature type="region of interest" description="Disordered" evidence="2">
    <location>
        <begin position="38"/>
        <end position="98"/>
    </location>
</feature>
<sequence length="1838" mass="206980">MEEVSDAAEWYFRRNRPEAMIINAADYDLEFDAGYYEVSSGGESEETDDEDFESYRKHKREKAKTKKEREKRRKEMAERGTSKDDTESISKPKGSTEEISGLIRQLNKMTLDDPEYTPVYYTLLAKDTTGQAAKWVKPPEVLNNWARTPRVPRSSPLPPRNSVNMANNNNNSAATYPNNIPLGSSSNNIGPSNAPQACFGCGAEGHRIGECPEISELIREGIIKQDDETRRIKMADGSNVRRAMGEPIAAAVRRLQGPRVMFGILDSEVPGILRQEEYFTEEEDELDEQYASYFYNEHYSGHLETLTESSDDSELSLDTPEDSDSSKEVYLSIPKRRHRKEGIVNAADRTVPSTRTARQQVFDGVHVPRRDKINSNRPPPAGERLNTLKPTKSTSNQTREILADVKPYDARMPRQPKDQDVEMRESSVLPNPKASKENQKEVRVSEKSTNQKNESVPRITESKGIQREALRDSPNNAAKVESKEDRPIGRQSDLQATVNLPSIVERILDLQIPFTVREALVASKDLRNGIQESMRLKNAKAVLMGAGAQALTRWNWPRSEGVLIKIELDIGGRGVTAIVDTGSQLDVVRADVAALVLRRPVDMTKSTGMNDANGGRGELRGFIHNVELNCGNIPTRTGLWVAQQAPFELLLGRPWQRNNFVSIDEREEGTYLIFRDPNTRQACHELLAVPSEATNEIFEVTTDPHTVLLGTEDPAQFYSSKRKSTYPDAFSSPLWTHREYNQAGIQCKEILPVNETVGGSHSNRFPGSLLTIAEQVGTEYHADEVSPLTCRGKLKEPDPETNSFSTPELTRQMNENVPEWRALLKEVVNLLRLWVNILSLFSGRILLKQRERLQKAIRKAFKRSAETTLSERNNHPLHSPINPLNNPTYNTQSSMPNYSDPRANNAHDPGPRRAQEEGFDLVAALNKRITEIENTQTPAVPELVQIGFGKTDRELTGTLRHLTRVLTWSQRDEYRTGRPPHVRPSTTESNQTFNLGKTTHGDGQEILRLFMLNARMLVLDPDTGLPGERTGHALIQLVAKPTDDSPWAYNVPLVSNQRVHQYCEEILSTADKRRVRVPTFERITSNQNQGNENKENGLEEIHTSPFFEFPRKRPPPILTIPVTDDRPTHYLMHPPGHIPPPSAQQLPQIGLTKDHAYVVRESRGTRPPTPSFPMILLMQRPPLADEPSRGGRNTMAMGEGEDQGTRSLTSAPLAAAKRPTVTNDRAATPKRILTDHGHPLYDSPEPLFTADFTSSPGTPPNNTSSSPDIPPYDRQLSLPDSLPELETARQLWLTSCLNNNNCPQVSASSEDDSLIQTDVEPQEILDIALQMLLHDPAMDTDRFGSPPPLKRAKISFPAKSPSFPHIIIISDSSDDESDHPPTYLPTPPYSPAPATHGGSNADDFMDNADNAVLVHQDHLLQMMQRLRITAPTPTIEARHLSPDWSRICPRLEKGVKEQLDVDSAENQSVLQDLRVALVLLNGPLREFVRVVSQQHNSYTGNYDRQQQDLINRLQADIQNDEDRVALEAVAMRYDDQRFQVPFDIPPPATPRYHRERAFSSHALWKGEDYRAVLAAEAQLNPFLLSLLTDVRLLVLKFMNQVLELLMRRHWFVEAKMLGKSTTPPLPFLHESEFYLFRLVYDTLSSHQQTDIVRTIDQLLDVDFKNREVIRHFLHSGLLDVKTSDVDSTKDTDGRGMDNSGVTVETDLQARISVFNFSFPFFRTNTEPEVQHTIFPNPDIQDRTNAEPANGHVQNTIVRGRGRVGRTPLRPPPTPRPHSVPARGDRRRNAPRRRVRRPRNTRTNSVAPPIAAEENAFRHSSGSILVNVANRCENLLRLV</sequence>
<dbReference type="CDD" id="cd00303">
    <property type="entry name" value="retropepsin_like"/>
    <property type="match status" value="1"/>
</dbReference>
<dbReference type="GO" id="GO:0003676">
    <property type="term" value="F:nucleic acid binding"/>
    <property type="evidence" value="ECO:0007669"/>
    <property type="project" value="InterPro"/>
</dbReference>
<dbReference type="GO" id="GO:0008270">
    <property type="term" value="F:zinc ion binding"/>
    <property type="evidence" value="ECO:0007669"/>
    <property type="project" value="UniProtKB-KW"/>
</dbReference>
<keyword evidence="5" id="KW-1185">Reference proteome</keyword>
<gene>
    <name evidence="4" type="ORF">R3P38DRAFT_3232170</name>
</gene>
<feature type="compositionally biased region" description="Basic and acidic residues" evidence="2">
    <location>
        <begin position="434"/>
        <end position="446"/>
    </location>
</feature>
<dbReference type="InterPro" id="IPR001878">
    <property type="entry name" value="Znf_CCHC"/>
</dbReference>
<feature type="region of interest" description="Disordered" evidence="2">
    <location>
        <begin position="1182"/>
        <end position="1278"/>
    </location>
</feature>
<dbReference type="Gene3D" id="2.40.70.10">
    <property type="entry name" value="Acid Proteases"/>
    <property type="match status" value="1"/>
</dbReference>
<comment type="caution">
    <text evidence="4">The sequence shown here is derived from an EMBL/GenBank/DDBJ whole genome shotgun (WGS) entry which is preliminary data.</text>
</comment>
<feature type="region of interest" description="Disordered" evidence="2">
    <location>
        <begin position="1735"/>
        <end position="1810"/>
    </location>
</feature>
<feature type="region of interest" description="Disordered" evidence="2">
    <location>
        <begin position="864"/>
        <end position="913"/>
    </location>
</feature>
<organism evidence="4 5">
    <name type="scientific">Favolaschia claudopus</name>
    <dbReference type="NCBI Taxonomy" id="2862362"/>
    <lineage>
        <taxon>Eukaryota</taxon>
        <taxon>Fungi</taxon>
        <taxon>Dikarya</taxon>
        <taxon>Basidiomycota</taxon>
        <taxon>Agaricomycotina</taxon>
        <taxon>Agaricomycetes</taxon>
        <taxon>Agaricomycetidae</taxon>
        <taxon>Agaricales</taxon>
        <taxon>Marasmiineae</taxon>
        <taxon>Mycenaceae</taxon>
        <taxon>Favolaschia</taxon>
    </lineage>
</organism>
<feature type="region of interest" description="Disordered" evidence="2">
    <location>
        <begin position="972"/>
        <end position="999"/>
    </location>
</feature>
<feature type="compositionally biased region" description="Basic residues" evidence="2">
    <location>
        <begin position="1788"/>
        <end position="1799"/>
    </location>
</feature>
<feature type="compositionally biased region" description="Low complexity" evidence="2">
    <location>
        <begin position="1253"/>
        <end position="1267"/>
    </location>
</feature>
<feature type="compositionally biased region" description="Polar residues" evidence="2">
    <location>
        <begin position="882"/>
        <end position="897"/>
    </location>
</feature>
<evidence type="ECO:0000313" key="4">
    <source>
        <dbReference type="EMBL" id="KAK6984202.1"/>
    </source>
</evidence>
<reference evidence="4 5" key="1">
    <citation type="journal article" date="2024" name="J Genomics">
        <title>Draft genome sequencing and assembly of Favolaschia claudopus CIRM-BRFM 2984 isolated from oak limbs.</title>
        <authorList>
            <person name="Navarro D."/>
            <person name="Drula E."/>
            <person name="Chaduli D."/>
            <person name="Cazenave R."/>
            <person name="Ahrendt S."/>
            <person name="Wang J."/>
            <person name="Lipzen A."/>
            <person name="Daum C."/>
            <person name="Barry K."/>
            <person name="Grigoriev I.V."/>
            <person name="Favel A."/>
            <person name="Rosso M.N."/>
            <person name="Martin F."/>
        </authorList>
    </citation>
    <scope>NUCLEOTIDE SEQUENCE [LARGE SCALE GENOMIC DNA]</scope>
    <source>
        <strain evidence="4 5">CIRM-BRFM 2984</strain>
    </source>
</reference>
<feature type="compositionally biased region" description="Basic and acidic residues" evidence="2">
    <location>
        <begin position="460"/>
        <end position="471"/>
    </location>
</feature>
<name>A0AAV9ZIB0_9AGAR</name>
<proteinExistence type="predicted"/>
<feature type="compositionally biased region" description="Pro residues" evidence="2">
    <location>
        <begin position="1768"/>
        <end position="1777"/>
    </location>
</feature>
<dbReference type="InterPro" id="IPR021109">
    <property type="entry name" value="Peptidase_aspartic_dom_sf"/>
</dbReference>
<feature type="compositionally biased region" description="Acidic residues" evidence="2">
    <location>
        <begin position="43"/>
        <end position="52"/>
    </location>
</feature>
<keyword evidence="1" id="KW-0479">Metal-binding</keyword>
<feature type="compositionally biased region" description="Polar residues" evidence="2">
    <location>
        <begin position="388"/>
        <end position="399"/>
    </location>
</feature>
<evidence type="ECO:0000313" key="5">
    <source>
        <dbReference type="Proteomes" id="UP001362999"/>
    </source>
</evidence>
<feature type="domain" description="CCHC-type" evidence="3">
    <location>
        <begin position="198"/>
        <end position="213"/>
    </location>
</feature>
<dbReference type="Proteomes" id="UP001362999">
    <property type="component" value="Unassembled WGS sequence"/>
</dbReference>
<feature type="compositionally biased region" description="Acidic residues" evidence="2">
    <location>
        <begin position="309"/>
        <end position="323"/>
    </location>
</feature>
<evidence type="ECO:0000256" key="2">
    <source>
        <dbReference type="SAM" id="MobiDB-lite"/>
    </source>
</evidence>
<feature type="region of interest" description="Disordered" evidence="2">
    <location>
        <begin position="347"/>
        <end position="489"/>
    </location>
</feature>
<feature type="compositionally biased region" description="Basic and acidic residues" evidence="2">
    <location>
        <begin position="401"/>
        <end position="425"/>
    </location>
</feature>
<evidence type="ECO:0000259" key="3">
    <source>
        <dbReference type="PROSITE" id="PS50158"/>
    </source>
</evidence>
<feature type="compositionally biased region" description="Pro residues" evidence="2">
    <location>
        <begin position="1382"/>
        <end position="1391"/>
    </location>
</feature>
<keyword evidence="1" id="KW-0862">Zinc</keyword>